<gene>
    <name evidence="1" type="ORF">SAMN05216463_103259</name>
</gene>
<dbReference type="Proteomes" id="UP000184130">
    <property type="component" value="Unassembled WGS sequence"/>
</dbReference>
<dbReference type="SUPFAM" id="SSF140753">
    <property type="entry name" value="PG0816-like"/>
    <property type="match status" value="1"/>
</dbReference>
<dbReference type="InterPro" id="IPR015082">
    <property type="entry name" value="DUF1896"/>
</dbReference>
<dbReference type="AlphaFoldDB" id="A0A1M6SLY5"/>
<dbReference type="Pfam" id="PF08989">
    <property type="entry name" value="DUF1896"/>
    <property type="match status" value="1"/>
</dbReference>
<proteinExistence type="predicted"/>
<evidence type="ECO:0000313" key="1">
    <source>
        <dbReference type="EMBL" id="SHK45715.1"/>
    </source>
</evidence>
<protein>
    <submittedName>
        <fullName evidence="1">Uncharacterized protein</fullName>
    </submittedName>
</protein>
<dbReference type="Gene3D" id="1.10.8.330">
    <property type="entry name" value="PG0816-like"/>
    <property type="match status" value="1"/>
</dbReference>
<dbReference type="RefSeq" id="WP_073205397.1">
    <property type="nucleotide sequence ID" value="NZ_FRBD01000003.1"/>
</dbReference>
<accession>A0A1M6SLY5</accession>
<organism evidence="1 2">
    <name type="scientific">Xylanibacter ruminicola</name>
    <name type="common">Prevotella ruminicola</name>
    <dbReference type="NCBI Taxonomy" id="839"/>
    <lineage>
        <taxon>Bacteria</taxon>
        <taxon>Pseudomonadati</taxon>
        <taxon>Bacteroidota</taxon>
        <taxon>Bacteroidia</taxon>
        <taxon>Bacteroidales</taxon>
        <taxon>Prevotellaceae</taxon>
        <taxon>Xylanibacter</taxon>
    </lineage>
</organism>
<dbReference type="InterPro" id="IPR036297">
    <property type="entry name" value="PG0816-like_sf"/>
</dbReference>
<sequence length="73" mass="8505">MAAKKEMSYYRRYLLHLLGEWGEEHKYGDDFLDERADAAEEEYENARREGLTVDQAQERAMSVLLDGFGDGEE</sequence>
<evidence type="ECO:0000313" key="2">
    <source>
        <dbReference type="Proteomes" id="UP000184130"/>
    </source>
</evidence>
<dbReference type="EMBL" id="FRBD01000003">
    <property type="protein sequence ID" value="SHK45715.1"/>
    <property type="molecule type" value="Genomic_DNA"/>
</dbReference>
<name>A0A1M6SLY5_XYLRU</name>
<reference evidence="1 2" key="1">
    <citation type="submission" date="2016-11" db="EMBL/GenBank/DDBJ databases">
        <authorList>
            <person name="Jaros S."/>
            <person name="Januszkiewicz K."/>
            <person name="Wedrychowicz H."/>
        </authorList>
    </citation>
    <scope>NUCLEOTIDE SEQUENCE [LARGE SCALE GENOMIC DNA]</scope>
    <source>
        <strain evidence="1 2">KHT3</strain>
    </source>
</reference>